<feature type="region of interest" description="Disordered" evidence="1">
    <location>
        <begin position="440"/>
        <end position="497"/>
    </location>
</feature>
<evidence type="ECO:0000313" key="3">
    <source>
        <dbReference type="Proteomes" id="UP000559027"/>
    </source>
</evidence>
<proteinExistence type="predicted"/>
<dbReference type="OrthoDB" id="3235609at2759"/>
<name>A0A8H5CTP0_9AGAR</name>
<protein>
    <submittedName>
        <fullName evidence="2">Uncharacterized protein</fullName>
    </submittedName>
</protein>
<gene>
    <name evidence="2" type="ORF">D9756_010269</name>
</gene>
<dbReference type="AlphaFoldDB" id="A0A8H5CTP0"/>
<reference evidence="2 3" key="1">
    <citation type="journal article" date="2020" name="ISME J.">
        <title>Uncovering the hidden diversity of litter-decomposition mechanisms in mushroom-forming fungi.</title>
        <authorList>
            <person name="Floudas D."/>
            <person name="Bentzer J."/>
            <person name="Ahren D."/>
            <person name="Johansson T."/>
            <person name="Persson P."/>
            <person name="Tunlid A."/>
        </authorList>
    </citation>
    <scope>NUCLEOTIDE SEQUENCE [LARGE SCALE GENOMIC DNA]</scope>
    <source>
        <strain evidence="2 3">CBS 146.42</strain>
    </source>
</reference>
<sequence>MTTKYFQIGGFKPNVRWFHDDWDDKKLVETLAGPSSPLRPSVEQPLELVLGIKATGSSHLLLADIQAAGFERAGRQRPYGFTTVADYVSVSPIYFASASDLEKKLSSLKPKARKKREGAWDSSQANKSYANGNDGFLRGEFEHGRVLYYLLQEPQKNPAIYSISDTTWTQNLRILSFTCNRKTFDGREYAEKQRSPRPLDYGWAEGVSLQSGIRVQQGSAVHFVREEERLLKVSDRKQVTFDYGTTKTIRSEEIDSLARDFFGDLSEKSGGPVILLVHNEKLARSALQELGIETSRWKSGIAELLRPQPAVGSRAKSTWSPPQYMNDYEERKQRSRNRSQSPKSGPSDHITRESRRSPPATSHTKSTNGVYIVDVQTLYRSTMQITEEYIGGIAQKLGLLKDRNQWCAGNEAVYIFHVWYSLISGPAIDEYRAMVMNAKEHEASPKPQAPEQRAPEEPVDDDYDEDFDPNDIVQGANEATPHKGGDDDSDTDYGSDY</sequence>
<feature type="region of interest" description="Disordered" evidence="1">
    <location>
        <begin position="308"/>
        <end position="366"/>
    </location>
</feature>
<evidence type="ECO:0000313" key="2">
    <source>
        <dbReference type="EMBL" id="KAF5347747.1"/>
    </source>
</evidence>
<comment type="caution">
    <text evidence="2">The sequence shown here is derived from an EMBL/GenBank/DDBJ whole genome shotgun (WGS) entry which is preliminary data.</text>
</comment>
<keyword evidence="3" id="KW-1185">Reference proteome</keyword>
<accession>A0A8H5CTP0</accession>
<dbReference type="EMBL" id="JAACJO010000023">
    <property type="protein sequence ID" value="KAF5347747.1"/>
    <property type="molecule type" value="Genomic_DNA"/>
</dbReference>
<feature type="compositionally biased region" description="Acidic residues" evidence="1">
    <location>
        <begin position="457"/>
        <end position="469"/>
    </location>
</feature>
<dbReference type="Proteomes" id="UP000559027">
    <property type="component" value="Unassembled WGS sequence"/>
</dbReference>
<evidence type="ECO:0000256" key="1">
    <source>
        <dbReference type="SAM" id="MobiDB-lite"/>
    </source>
</evidence>
<feature type="compositionally biased region" description="Acidic residues" evidence="1">
    <location>
        <begin position="487"/>
        <end position="497"/>
    </location>
</feature>
<organism evidence="2 3">
    <name type="scientific">Leucocoprinus leucothites</name>
    <dbReference type="NCBI Taxonomy" id="201217"/>
    <lineage>
        <taxon>Eukaryota</taxon>
        <taxon>Fungi</taxon>
        <taxon>Dikarya</taxon>
        <taxon>Basidiomycota</taxon>
        <taxon>Agaricomycotina</taxon>
        <taxon>Agaricomycetes</taxon>
        <taxon>Agaricomycetidae</taxon>
        <taxon>Agaricales</taxon>
        <taxon>Agaricineae</taxon>
        <taxon>Agaricaceae</taxon>
        <taxon>Leucocoprinus</taxon>
    </lineage>
</organism>